<dbReference type="Proteomes" id="UP000035057">
    <property type="component" value="Unassembled WGS sequence"/>
</dbReference>
<dbReference type="InterPro" id="IPR011761">
    <property type="entry name" value="ATP-grasp"/>
</dbReference>
<dbReference type="PATRIC" id="fig|1137280.3.peg.3144"/>
<keyword evidence="1 6" id="KW-0436">Ligase</keyword>
<evidence type="ECO:0000256" key="1">
    <source>
        <dbReference type="ARBA" id="ARBA00022598"/>
    </source>
</evidence>
<dbReference type="EMBL" id="ANIE01000009">
    <property type="protein sequence ID" value="KEF30152.1"/>
    <property type="molecule type" value="Genomic_DNA"/>
</dbReference>
<dbReference type="AlphaFoldDB" id="A0A072MYW4"/>
<comment type="caution">
    <text evidence="6">The sequence shown here is derived from an EMBL/GenBank/DDBJ whole genome shotgun (WGS) entry which is preliminary data.</text>
</comment>
<sequence length="403" mass="44647">MRDTVLFLAHVPTQALNLGFLPAAEAMGLDVILLTDQVATHHRYFSQPELPAYPAQILQCDVFNPLSVLDLLSDIPTPVGVFSNSDHLQTVTALTAAFLGLPGKDWRTCYRAKNKAAMRRHLQNLDVNACWFRTVHDEASLTKVIDEVPFPCIAKPREGVASLNVRRLENTTQLRSFCEQFWQEQPGQPLLLEEFLQGPVHTLETIGDGSGLNALGGFAVSLSEPPHFVELEAAWVPSCAGSPHLGDMLEQVRHFGVGLGACHSEFVITEKGPRLIEINYRTVGDGREFLLDRMMKQGLFRAILEAHLGRPLALSPPTQSARIRYLNAPTSGRVRRSAPKRRAPCGDGIAEFEPLKEVGDDIRLTHSNKDYLGVLRLFSSDAANVRDTLAEWATDLEAEWEIS</sequence>
<evidence type="ECO:0000256" key="4">
    <source>
        <dbReference type="PROSITE-ProRule" id="PRU00409"/>
    </source>
</evidence>
<dbReference type="STRING" id="1137280.D777_03328"/>
<evidence type="ECO:0000259" key="5">
    <source>
        <dbReference type="PROSITE" id="PS50975"/>
    </source>
</evidence>
<evidence type="ECO:0000313" key="7">
    <source>
        <dbReference type="Proteomes" id="UP000035057"/>
    </source>
</evidence>
<dbReference type="PANTHER" id="PTHR43585">
    <property type="entry name" value="FUMIPYRROLE BIOSYNTHESIS PROTEIN C"/>
    <property type="match status" value="1"/>
</dbReference>
<evidence type="ECO:0000256" key="2">
    <source>
        <dbReference type="ARBA" id="ARBA00022741"/>
    </source>
</evidence>
<dbReference type="OrthoDB" id="9803907at2"/>
<dbReference type="Gene3D" id="3.30.470.20">
    <property type="entry name" value="ATP-grasp fold, B domain"/>
    <property type="match status" value="1"/>
</dbReference>
<dbReference type="PANTHER" id="PTHR43585:SF2">
    <property type="entry name" value="ATP-GRASP ENZYME FSQD"/>
    <property type="match status" value="1"/>
</dbReference>
<dbReference type="GO" id="GO:0016874">
    <property type="term" value="F:ligase activity"/>
    <property type="evidence" value="ECO:0007669"/>
    <property type="project" value="UniProtKB-KW"/>
</dbReference>
<dbReference type="GO" id="GO:0005524">
    <property type="term" value="F:ATP binding"/>
    <property type="evidence" value="ECO:0007669"/>
    <property type="project" value="UniProtKB-UniRule"/>
</dbReference>
<evidence type="ECO:0000313" key="6">
    <source>
        <dbReference type="EMBL" id="KEF30152.1"/>
    </source>
</evidence>
<dbReference type="RefSeq" id="WP_036134067.1">
    <property type="nucleotide sequence ID" value="NZ_ANIE01000009.1"/>
</dbReference>
<feature type="domain" description="ATP-grasp" evidence="5">
    <location>
        <begin position="119"/>
        <end position="308"/>
    </location>
</feature>
<proteinExistence type="predicted"/>
<keyword evidence="2 4" id="KW-0547">Nucleotide-binding</keyword>
<keyword evidence="3 4" id="KW-0067">ATP-binding</keyword>
<gene>
    <name evidence="6" type="ORF">D777_03328</name>
</gene>
<reference evidence="6 7" key="1">
    <citation type="submission" date="2012-12" db="EMBL/GenBank/DDBJ databases">
        <title>Genome assembly of Marinobacter sp. AK21.</title>
        <authorList>
            <person name="Khatri I."/>
            <person name="Kumar R."/>
            <person name="Vaidya B."/>
            <person name="Subramanian S."/>
            <person name="Pinnaka A."/>
        </authorList>
    </citation>
    <scope>NUCLEOTIDE SEQUENCE [LARGE SCALE GENOMIC DNA]</scope>
    <source>
        <strain evidence="6 7">AK21</strain>
    </source>
</reference>
<protein>
    <submittedName>
        <fullName evidence="6">Vibrioferrin ligase/carboxylase protein PvsA</fullName>
    </submittedName>
</protein>
<dbReference type="GO" id="GO:0046872">
    <property type="term" value="F:metal ion binding"/>
    <property type="evidence" value="ECO:0007669"/>
    <property type="project" value="InterPro"/>
</dbReference>
<dbReference type="InterPro" id="IPR052032">
    <property type="entry name" value="ATP-dep_AA_Ligase"/>
</dbReference>
<accession>A0A072MYW4</accession>
<name>A0A072MYW4_9GAMM</name>
<keyword evidence="7" id="KW-1185">Reference proteome</keyword>
<evidence type="ECO:0000256" key="3">
    <source>
        <dbReference type="ARBA" id="ARBA00022840"/>
    </source>
</evidence>
<dbReference type="SUPFAM" id="SSF56059">
    <property type="entry name" value="Glutathione synthetase ATP-binding domain-like"/>
    <property type="match status" value="1"/>
</dbReference>
<dbReference type="PROSITE" id="PS50975">
    <property type="entry name" value="ATP_GRASP"/>
    <property type="match status" value="1"/>
</dbReference>
<organism evidence="6 7">
    <name type="scientific">Marinobacter nitratireducens</name>
    <dbReference type="NCBI Taxonomy" id="1137280"/>
    <lineage>
        <taxon>Bacteria</taxon>
        <taxon>Pseudomonadati</taxon>
        <taxon>Pseudomonadota</taxon>
        <taxon>Gammaproteobacteria</taxon>
        <taxon>Pseudomonadales</taxon>
        <taxon>Marinobacteraceae</taxon>
        <taxon>Marinobacter</taxon>
    </lineage>
</organism>